<reference evidence="1" key="2">
    <citation type="journal article" date="2015" name="Data Brief">
        <title>Shoot transcriptome of the giant reed, Arundo donax.</title>
        <authorList>
            <person name="Barrero R.A."/>
            <person name="Guerrero F.D."/>
            <person name="Moolhuijzen P."/>
            <person name="Goolsby J.A."/>
            <person name="Tidwell J."/>
            <person name="Bellgard S.E."/>
            <person name="Bellgard M.I."/>
        </authorList>
    </citation>
    <scope>NUCLEOTIDE SEQUENCE</scope>
    <source>
        <tissue evidence="1">Shoot tissue taken approximately 20 cm above the soil surface</tissue>
    </source>
</reference>
<evidence type="ECO:0000313" key="1">
    <source>
        <dbReference type="EMBL" id="JAE31461.1"/>
    </source>
</evidence>
<protein>
    <submittedName>
        <fullName evidence="1">Uncharacterized protein</fullName>
    </submittedName>
</protein>
<dbReference type="EMBL" id="GBRH01166435">
    <property type="protein sequence ID" value="JAE31461.1"/>
    <property type="molecule type" value="Transcribed_RNA"/>
</dbReference>
<accession>A0A0A9H9E5</accession>
<dbReference type="AlphaFoldDB" id="A0A0A9H9E5"/>
<proteinExistence type="predicted"/>
<name>A0A0A9H9E5_ARUDO</name>
<reference evidence="1" key="1">
    <citation type="submission" date="2014-09" db="EMBL/GenBank/DDBJ databases">
        <authorList>
            <person name="Magalhaes I.L.F."/>
            <person name="Oliveira U."/>
            <person name="Santos F.R."/>
            <person name="Vidigal T.H.D.A."/>
            <person name="Brescovit A.D."/>
            <person name="Santos A.J."/>
        </authorList>
    </citation>
    <scope>NUCLEOTIDE SEQUENCE</scope>
    <source>
        <tissue evidence="1">Shoot tissue taken approximately 20 cm above the soil surface</tissue>
    </source>
</reference>
<sequence length="75" mass="8475">MLKQSGNVNFPKHPKLASLSCLALIYIFKECLPIINWSRNKLHLPQLLLPSHLVHSATPANLLLVRIVAPMHMRS</sequence>
<organism evidence="1">
    <name type="scientific">Arundo donax</name>
    <name type="common">Giant reed</name>
    <name type="synonym">Donax arundinaceus</name>
    <dbReference type="NCBI Taxonomy" id="35708"/>
    <lineage>
        <taxon>Eukaryota</taxon>
        <taxon>Viridiplantae</taxon>
        <taxon>Streptophyta</taxon>
        <taxon>Embryophyta</taxon>
        <taxon>Tracheophyta</taxon>
        <taxon>Spermatophyta</taxon>
        <taxon>Magnoliopsida</taxon>
        <taxon>Liliopsida</taxon>
        <taxon>Poales</taxon>
        <taxon>Poaceae</taxon>
        <taxon>PACMAD clade</taxon>
        <taxon>Arundinoideae</taxon>
        <taxon>Arundineae</taxon>
        <taxon>Arundo</taxon>
    </lineage>
</organism>